<reference evidence="1 2" key="1">
    <citation type="journal article" date="2021" name="Hortic Res">
        <title>High-quality reference genome and annotation aids understanding of berry development for evergreen blueberry (Vaccinium darrowii).</title>
        <authorList>
            <person name="Yu J."/>
            <person name="Hulse-Kemp A.M."/>
            <person name="Babiker E."/>
            <person name="Staton M."/>
        </authorList>
    </citation>
    <scope>NUCLEOTIDE SEQUENCE [LARGE SCALE GENOMIC DNA]</scope>
    <source>
        <strain evidence="2">cv. NJ 8807/NJ 8810</strain>
        <tissue evidence="1">Young leaf</tissue>
    </source>
</reference>
<dbReference type="EMBL" id="CM037162">
    <property type="protein sequence ID" value="KAH7862679.1"/>
    <property type="molecule type" value="Genomic_DNA"/>
</dbReference>
<keyword evidence="2" id="KW-1185">Reference proteome</keyword>
<accession>A0ACB7ZA18</accession>
<evidence type="ECO:0000313" key="2">
    <source>
        <dbReference type="Proteomes" id="UP000828048"/>
    </source>
</evidence>
<proteinExistence type="predicted"/>
<protein>
    <submittedName>
        <fullName evidence="1">Uncharacterized protein</fullName>
    </submittedName>
</protein>
<evidence type="ECO:0000313" key="1">
    <source>
        <dbReference type="EMBL" id="KAH7862679.1"/>
    </source>
</evidence>
<sequence>MTTTAKNATEREGASSCTTSAASDLVSDRSQQPCLSLIWLQIWSSSCLDRHEQLPESKSAIESMPTEEIVW</sequence>
<organism evidence="1 2">
    <name type="scientific">Vaccinium darrowii</name>
    <dbReference type="NCBI Taxonomy" id="229202"/>
    <lineage>
        <taxon>Eukaryota</taxon>
        <taxon>Viridiplantae</taxon>
        <taxon>Streptophyta</taxon>
        <taxon>Embryophyta</taxon>
        <taxon>Tracheophyta</taxon>
        <taxon>Spermatophyta</taxon>
        <taxon>Magnoliopsida</taxon>
        <taxon>eudicotyledons</taxon>
        <taxon>Gunneridae</taxon>
        <taxon>Pentapetalae</taxon>
        <taxon>asterids</taxon>
        <taxon>Ericales</taxon>
        <taxon>Ericaceae</taxon>
        <taxon>Vaccinioideae</taxon>
        <taxon>Vaccinieae</taxon>
        <taxon>Vaccinium</taxon>
    </lineage>
</organism>
<dbReference type="Proteomes" id="UP000828048">
    <property type="component" value="Chromosome 12"/>
</dbReference>
<gene>
    <name evidence="1" type="ORF">Vadar_008039</name>
</gene>
<name>A0ACB7ZA18_9ERIC</name>
<comment type="caution">
    <text evidence="1">The sequence shown here is derived from an EMBL/GenBank/DDBJ whole genome shotgun (WGS) entry which is preliminary data.</text>
</comment>